<evidence type="ECO:0000313" key="2">
    <source>
        <dbReference type="EMBL" id="GAA2140461.1"/>
    </source>
</evidence>
<dbReference type="EMBL" id="BAAAMR010000030">
    <property type="protein sequence ID" value="GAA2140461.1"/>
    <property type="molecule type" value="Genomic_DNA"/>
</dbReference>
<keyword evidence="1" id="KW-1133">Transmembrane helix</keyword>
<gene>
    <name evidence="2" type="ORF">GCM10009727_37550</name>
</gene>
<keyword evidence="3" id="KW-1185">Reference proteome</keyword>
<organism evidence="2 3">
    <name type="scientific">Actinomadura napierensis</name>
    <dbReference type="NCBI Taxonomy" id="267854"/>
    <lineage>
        <taxon>Bacteria</taxon>
        <taxon>Bacillati</taxon>
        <taxon>Actinomycetota</taxon>
        <taxon>Actinomycetes</taxon>
        <taxon>Streptosporangiales</taxon>
        <taxon>Thermomonosporaceae</taxon>
        <taxon>Actinomadura</taxon>
    </lineage>
</organism>
<reference evidence="2 3" key="1">
    <citation type="journal article" date="2019" name="Int. J. Syst. Evol. Microbiol.">
        <title>The Global Catalogue of Microorganisms (GCM) 10K type strain sequencing project: providing services to taxonomists for standard genome sequencing and annotation.</title>
        <authorList>
            <consortium name="The Broad Institute Genomics Platform"/>
            <consortium name="The Broad Institute Genome Sequencing Center for Infectious Disease"/>
            <person name="Wu L."/>
            <person name="Ma J."/>
        </authorList>
    </citation>
    <scope>NUCLEOTIDE SEQUENCE [LARGE SCALE GENOMIC DNA]</scope>
    <source>
        <strain evidence="2 3">JCM 13850</strain>
    </source>
</reference>
<name>A0ABN2ZDE8_9ACTN</name>
<evidence type="ECO:0000256" key="1">
    <source>
        <dbReference type="SAM" id="Phobius"/>
    </source>
</evidence>
<feature type="transmembrane region" description="Helical" evidence="1">
    <location>
        <begin position="56"/>
        <end position="75"/>
    </location>
</feature>
<evidence type="ECO:0000313" key="3">
    <source>
        <dbReference type="Proteomes" id="UP001501020"/>
    </source>
</evidence>
<feature type="transmembrane region" description="Helical" evidence="1">
    <location>
        <begin position="33"/>
        <end position="50"/>
    </location>
</feature>
<sequence>MSREAEIRESQLLLAEYERIKDEQKVRIGFRDNLLYVSLAAMAAVVGFTFSPKGHIGLVLALPLVAVVLGWAYLVNDQKISAIGEYVREELAPRLEMLAGAQKPVFAWERFHRKDRRRISRKYLQLIVDLITFCGSSIVAIVSYFMIGPHSAALTACALIELIPVATLGQQIVVYADLRR</sequence>
<feature type="transmembrane region" description="Helical" evidence="1">
    <location>
        <begin position="153"/>
        <end position="176"/>
    </location>
</feature>
<evidence type="ECO:0008006" key="4">
    <source>
        <dbReference type="Google" id="ProtNLM"/>
    </source>
</evidence>
<comment type="caution">
    <text evidence="2">The sequence shown here is derived from an EMBL/GenBank/DDBJ whole genome shotgun (WGS) entry which is preliminary data.</text>
</comment>
<keyword evidence="1" id="KW-0472">Membrane</keyword>
<feature type="transmembrane region" description="Helical" evidence="1">
    <location>
        <begin position="123"/>
        <end position="147"/>
    </location>
</feature>
<dbReference type="Proteomes" id="UP001501020">
    <property type="component" value="Unassembled WGS sequence"/>
</dbReference>
<accession>A0ABN2ZDE8</accession>
<keyword evidence="1" id="KW-0812">Transmembrane</keyword>
<protein>
    <recommendedName>
        <fullName evidence="4">Integral membrane protein</fullName>
    </recommendedName>
</protein>
<proteinExistence type="predicted"/>
<dbReference type="RefSeq" id="WP_344268296.1">
    <property type="nucleotide sequence ID" value="NZ_BAAAMR010000030.1"/>
</dbReference>